<dbReference type="InterPro" id="IPR001810">
    <property type="entry name" value="F-box_dom"/>
</dbReference>
<protein>
    <recommendedName>
        <fullName evidence="1">F-box domain-containing protein</fullName>
    </recommendedName>
</protein>
<dbReference type="Gene3D" id="1.20.1280.50">
    <property type="match status" value="1"/>
</dbReference>
<dbReference type="InterPro" id="IPR036047">
    <property type="entry name" value="F-box-like_dom_sf"/>
</dbReference>
<evidence type="ECO:0000259" key="1">
    <source>
        <dbReference type="PROSITE" id="PS50181"/>
    </source>
</evidence>
<dbReference type="AlphaFoldDB" id="A0A9R1UZ42"/>
<accession>A0A9R1UZ42</accession>
<gene>
    <name evidence="2" type="ORF">LSAT_V11C700380520</name>
</gene>
<dbReference type="PANTHER" id="PTHR45463:SF8">
    <property type="entry name" value="OS09G0392200 PROTEIN"/>
    <property type="match status" value="1"/>
</dbReference>
<proteinExistence type="predicted"/>
<organism evidence="2 3">
    <name type="scientific">Lactuca sativa</name>
    <name type="common">Garden lettuce</name>
    <dbReference type="NCBI Taxonomy" id="4236"/>
    <lineage>
        <taxon>Eukaryota</taxon>
        <taxon>Viridiplantae</taxon>
        <taxon>Streptophyta</taxon>
        <taxon>Embryophyta</taxon>
        <taxon>Tracheophyta</taxon>
        <taxon>Spermatophyta</taxon>
        <taxon>Magnoliopsida</taxon>
        <taxon>eudicotyledons</taxon>
        <taxon>Gunneridae</taxon>
        <taxon>Pentapetalae</taxon>
        <taxon>asterids</taxon>
        <taxon>campanulids</taxon>
        <taxon>Asterales</taxon>
        <taxon>Asteraceae</taxon>
        <taxon>Cichorioideae</taxon>
        <taxon>Cichorieae</taxon>
        <taxon>Lactucinae</taxon>
        <taxon>Lactuca</taxon>
    </lineage>
</organism>
<comment type="caution">
    <text evidence="2">The sequence shown here is derived from an EMBL/GenBank/DDBJ whole genome shotgun (WGS) entry which is preliminary data.</text>
</comment>
<dbReference type="PANTHER" id="PTHR45463">
    <property type="entry name" value="OS09G0392200 PROTEIN"/>
    <property type="match status" value="1"/>
</dbReference>
<dbReference type="SUPFAM" id="SSF81383">
    <property type="entry name" value="F-box domain"/>
    <property type="match status" value="1"/>
</dbReference>
<keyword evidence="3" id="KW-1185">Reference proteome</keyword>
<evidence type="ECO:0000313" key="3">
    <source>
        <dbReference type="Proteomes" id="UP000235145"/>
    </source>
</evidence>
<dbReference type="PROSITE" id="PS50181">
    <property type="entry name" value="FBOX"/>
    <property type="match status" value="1"/>
</dbReference>
<evidence type="ECO:0000313" key="2">
    <source>
        <dbReference type="EMBL" id="KAJ0196471.1"/>
    </source>
</evidence>
<dbReference type="Proteomes" id="UP000235145">
    <property type="component" value="Unassembled WGS sequence"/>
</dbReference>
<feature type="domain" description="F-box" evidence="1">
    <location>
        <begin position="26"/>
        <end position="74"/>
    </location>
</feature>
<dbReference type="SMART" id="SM00256">
    <property type="entry name" value="FBOX"/>
    <property type="match status" value="1"/>
</dbReference>
<dbReference type="Pfam" id="PF00646">
    <property type="entry name" value="F-box"/>
    <property type="match status" value="1"/>
</dbReference>
<dbReference type="EMBL" id="NBSK02000007">
    <property type="protein sequence ID" value="KAJ0196471.1"/>
    <property type="molecule type" value="Genomic_DNA"/>
</dbReference>
<name>A0A9R1UZ42_LACSA</name>
<sequence>MGKRRSTLRKKKYDEARSGITINSGVAPWSDLPHDVLSVVMMKLGVIDFVAVSRVCKSWRSVALSNRNKCFGVTCGYLILFDEEYNDFWLVNPITRHELHFPGTPVHTFLALEIQNLSLSFHLQYLNGCWLWLLHAVLIKYGCV</sequence>
<reference evidence="2 3" key="1">
    <citation type="journal article" date="2017" name="Nat. Commun.">
        <title>Genome assembly with in vitro proximity ligation data and whole-genome triplication in lettuce.</title>
        <authorList>
            <person name="Reyes-Chin-Wo S."/>
            <person name="Wang Z."/>
            <person name="Yang X."/>
            <person name="Kozik A."/>
            <person name="Arikit S."/>
            <person name="Song C."/>
            <person name="Xia L."/>
            <person name="Froenicke L."/>
            <person name="Lavelle D.O."/>
            <person name="Truco M.J."/>
            <person name="Xia R."/>
            <person name="Zhu S."/>
            <person name="Xu C."/>
            <person name="Xu H."/>
            <person name="Xu X."/>
            <person name="Cox K."/>
            <person name="Korf I."/>
            <person name="Meyers B.C."/>
            <person name="Michelmore R.W."/>
        </authorList>
    </citation>
    <scope>NUCLEOTIDE SEQUENCE [LARGE SCALE GENOMIC DNA]</scope>
    <source>
        <strain evidence="3">cv. Salinas</strain>
        <tissue evidence="2">Seedlings</tissue>
    </source>
</reference>